<dbReference type="EMBL" id="GG663423">
    <property type="protein sequence ID" value="EEH02536.1"/>
    <property type="molecule type" value="Genomic_DNA"/>
</dbReference>
<evidence type="ECO:0000313" key="2">
    <source>
        <dbReference type="Proteomes" id="UP000001631"/>
    </source>
</evidence>
<dbReference type="HOGENOM" id="CLU_1874861_0_0_1"/>
<sequence>MACPVKTVTKMTWCMEPPSNPCPSSSLFTHDVGKVRDFIENQHRKKKDATTTRFTITCSTLDTISWHPLTWVILGEICVNDSLKRSSTDAGVESIPPAVSLNSRAATTVASLSEHSKWGRQLRGTHALIVSPMVSG</sequence>
<dbReference type="GeneID" id="69042240"/>
<reference evidence="1" key="1">
    <citation type="submission" date="2009-02" db="EMBL/GenBank/DDBJ databases">
        <title>The Genome Sequence of Ajellomyces capsulatus strain G186AR.</title>
        <authorList>
            <consortium name="The Broad Institute Genome Sequencing Platform"/>
            <person name="Champion M."/>
            <person name="Cuomo C."/>
            <person name="Ma L.-J."/>
            <person name="Henn M.R."/>
            <person name="Sil A."/>
            <person name="Goldman B."/>
            <person name="Young S.K."/>
            <person name="Kodira C.D."/>
            <person name="Zeng Q."/>
            <person name="Koehrsen M."/>
            <person name="Alvarado L."/>
            <person name="Berlin A."/>
            <person name="Borenstein D."/>
            <person name="Chen Z."/>
            <person name="Engels R."/>
            <person name="Freedman E."/>
            <person name="Gellesch M."/>
            <person name="Goldberg J."/>
            <person name="Griggs A."/>
            <person name="Gujja S."/>
            <person name="Heiman D."/>
            <person name="Hepburn T."/>
            <person name="Howarth C."/>
            <person name="Jen D."/>
            <person name="Larson L."/>
            <person name="Lewis B."/>
            <person name="Mehta T."/>
            <person name="Park D."/>
            <person name="Pearson M."/>
            <person name="Roberts A."/>
            <person name="Saif S."/>
            <person name="Shea T."/>
            <person name="Shenoy N."/>
            <person name="Sisk P."/>
            <person name="Stolte C."/>
            <person name="Sykes S."/>
            <person name="Walk T."/>
            <person name="White J."/>
            <person name="Yandava C."/>
            <person name="Klein B."/>
            <person name="McEwen J.G."/>
            <person name="Puccia R."/>
            <person name="Goldman G.H."/>
            <person name="Felipe M.S."/>
            <person name="Nino-Vega G."/>
            <person name="San-Blas G."/>
            <person name="Taylor J."/>
            <person name="Mendoza L."/>
            <person name="Galagan J."/>
            <person name="Nusbaum C."/>
            <person name="Birren B."/>
        </authorList>
    </citation>
    <scope>NUCLEOTIDE SEQUENCE</scope>
    <source>
        <strain evidence="1">G186AR</strain>
    </source>
</reference>
<proteinExistence type="predicted"/>
<dbReference type="RefSeq" id="XP_045283017.1">
    <property type="nucleotide sequence ID" value="XM_045436273.1"/>
</dbReference>
<name>C0P1E4_AJECG</name>
<dbReference type="Proteomes" id="UP000001631">
    <property type="component" value="Unassembled WGS sequence"/>
</dbReference>
<evidence type="ECO:0000313" key="1">
    <source>
        <dbReference type="EMBL" id="EEH02536.1"/>
    </source>
</evidence>
<dbReference type="AlphaFoldDB" id="C0P1E4"/>
<dbReference type="InParanoid" id="C0P1E4"/>
<accession>C0P1E4</accession>
<gene>
    <name evidence="1" type="ORF">HCBG_09224</name>
</gene>
<keyword evidence="2" id="KW-1185">Reference proteome</keyword>
<organism evidence="1 2">
    <name type="scientific">Ajellomyces capsulatus (strain G186AR / H82 / ATCC MYA-2454 / RMSCC 2432)</name>
    <name type="common">Darling's disease fungus</name>
    <name type="synonym">Histoplasma capsulatum</name>
    <dbReference type="NCBI Taxonomy" id="447093"/>
    <lineage>
        <taxon>Eukaryota</taxon>
        <taxon>Fungi</taxon>
        <taxon>Dikarya</taxon>
        <taxon>Ascomycota</taxon>
        <taxon>Pezizomycotina</taxon>
        <taxon>Eurotiomycetes</taxon>
        <taxon>Eurotiomycetidae</taxon>
        <taxon>Onygenales</taxon>
        <taxon>Ajellomycetaceae</taxon>
        <taxon>Histoplasma</taxon>
    </lineage>
</organism>
<protein>
    <submittedName>
        <fullName evidence="1">Uncharacterized protein</fullName>
    </submittedName>
</protein>